<feature type="chain" id="PRO_5026086679" description="YtkA-like domain-containing protein" evidence="1">
    <location>
        <begin position="28"/>
        <end position="153"/>
    </location>
</feature>
<proteinExistence type="predicted"/>
<evidence type="ECO:0000313" key="3">
    <source>
        <dbReference type="Proteomes" id="UP000502260"/>
    </source>
</evidence>
<reference evidence="3" key="1">
    <citation type="submission" date="2020-03" db="EMBL/GenBank/DDBJ databases">
        <title>Complete genome sequence of sulfur-oxidizing bacterium skT11.</title>
        <authorList>
            <person name="Kanda M."/>
            <person name="Kojima H."/>
            <person name="Fukui M."/>
        </authorList>
    </citation>
    <scope>NUCLEOTIDE SEQUENCE [LARGE SCALE GENOMIC DNA]</scope>
    <source>
        <strain evidence="3">skT11</strain>
    </source>
</reference>
<dbReference type="EMBL" id="AP022853">
    <property type="protein sequence ID" value="BCB26216.1"/>
    <property type="molecule type" value="Genomic_DNA"/>
</dbReference>
<evidence type="ECO:0008006" key="4">
    <source>
        <dbReference type="Google" id="ProtNLM"/>
    </source>
</evidence>
<feature type="signal peptide" evidence="1">
    <location>
        <begin position="1"/>
        <end position="27"/>
    </location>
</feature>
<organism evidence="2 3">
    <name type="scientific">Sulfurimicrobium lacus</name>
    <dbReference type="NCBI Taxonomy" id="2715678"/>
    <lineage>
        <taxon>Bacteria</taxon>
        <taxon>Pseudomonadati</taxon>
        <taxon>Pseudomonadota</taxon>
        <taxon>Betaproteobacteria</taxon>
        <taxon>Nitrosomonadales</taxon>
        <taxon>Sulfuricellaceae</taxon>
        <taxon>Sulfurimicrobium</taxon>
    </lineage>
</organism>
<sequence length="153" mass="16663">MKHIQMRMLQLGLLTLFLACYAHLAAAQGGDWNRVVDGINIHLGVQPAEMVQGAAKTPQGKSAAASDRYHLVVVLFDASSGKPVDGAQVKTSVAQIGLSSERRTMEPLHAKNSANYYGNFFTMLPGMGPYRIVVEISGVKDHGRMETTFEYNP</sequence>
<gene>
    <name evidence="2" type="ORF">SKTS_11020</name>
</gene>
<keyword evidence="3" id="KW-1185">Reference proteome</keyword>
<dbReference type="Proteomes" id="UP000502260">
    <property type="component" value="Chromosome"/>
</dbReference>
<accession>A0A6F8VB36</accession>
<keyword evidence="1" id="KW-0732">Signal</keyword>
<evidence type="ECO:0000256" key="1">
    <source>
        <dbReference type="SAM" id="SignalP"/>
    </source>
</evidence>
<dbReference type="RefSeq" id="WP_173061533.1">
    <property type="nucleotide sequence ID" value="NZ_AP022853.1"/>
</dbReference>
<dbReference type="PROSITE" id="PS51257">
    <property type="entry name" value="PROKAR_LIPOPROTEIN"/>
    <property type="match status" value="1"/>
</dbReference>
<dbReference type="AlphaFoldDB" id="A0A6F8VB36"/>
<dbReference type="KEGG" id="slac:SKTS_11020"/>
<evidence type="ECO:0000313" key="2">
    <source>
        <dbReference type="EMBL" id="BCB26216.1"/>
    </source>
</evidence>
<name>A0A6F8VB36_9PROT</name>
<protein>
    <recommendedName>
        <fullName evidence="4">YtkA-like domain-containing protein</fullName>
    </recommendedName>
</protein>